<protein>
    <submittedName>
        <fullName evidence="1">Uncharacterized protein</fullName>
    </submittedName>
</protein>
<sequence length="108" mass="12944">MESITIEKPKMITVECGNRFPHKPHAWREGFLWCHKRVCGGVPEWFQNVHIPWKSHRHSFALNEKTNDDFLVWHCMVEPCEVEYVQDRPTYVEQTVYGLQMNANPWEM</sequence>
<evidence type="ECO:0000313" key="2">
    <source>
        <dbReference type="Proteomes" id="UP000252994"/>
    </source>
</evidence>
<proteinExistence type="predicted"/>
<organism evidence="1 2">
    <name type="scientific">Arthrobacter phage Tatanka</name>
    <dbReference type="NCBI Taxonomy" id="2250368"/>
    <lineage>
        <taxon>Viruses</taxon>
        <taxon>Duplodnaviria</taxon>
        <taxon>Heunggongvirae</taxon>
        <taxon>Uroviricota</taxon>
        <taxon>Caudoviricetes</taxon>
        <taxon>Gordonvirus</taxon>
        <taxon>Gordonvirus tatanka</taxon>
    </lineage>
</organism>
<dbReference type="Proteomes" id="UP000252994">
    <property type="component" value="Segment"/>
</dbReference>
<dbReference type="EMBL" id="MH399789">
    <property type="protein sequence ID" value="AXC38712.1"/>
    <property type="molecule type" value="Genomic_DNA"/>
</dbReference>
<evidence type="ECO:0000313" key="1">
    <source>
        <dbReference type="EMBL" id="AXC38712.1"/>
    </source>
</evidence>
<dbReference type="RefSeq" id="YP_010750340.1">
    <property type="nucleotide sequence ID" value="NC_073332.1"/>
</dbReference>
<dbReference type="KEGG" id="vg:79993689"/>
<keyword evidence="2" id="KW-1185">Reference proteome</keyword>
<gene>
    <name evidence="1" type="primary">64</name>
    <name evidence="1" type="ORF">SEA_TATANKA_64</name>
</gene>
<reference evidence="1 2" key="1">
    <citation type="submission" date="2018-05" db="EMBL/GenBank/DDBJ databases">
        <authorList>
            <person name="Bachelani S.F."/>
            <person name="Bookler A."/>
            <person name="Buetow B.S."/>
            <person name="Carlson C.A."/>
            <person name="Carlson K.H."/>
            <person name="Clemmensen B.D."/>
            <person name="Dailey E.M."/>
            <person name="DeWindt D.C.-M."/>
            <person name="Doucette K.N."/>
            <person name="Duclos J.A."/>
            <person name="Edstrom A.R."/>
            <person name="Flandrick S."/>
            <person name="Furey R.B."/>
            <person name="Gelatt T.A."/>
            <person name="Glynn C."/>
            <person name="Hansen B.R."/>
            <person name="Hass A.M."/>
            <person name="Hensley D.H."/>
            <person name="Hoffstatter E.W."/>
            <person name="Jacob S.K.L."/>
            <person name="Jones K."/>
            <person name="Lisowski P.J."/>
            <person name="Luttrell D.P."/>
            <person name="Paulus B.K."/>
            <person name="Pliszka M.A."/>
            <person name="Preder H."/>
            <person name="Pugh C.O."/>
            <person name="Ricchio J.M."/>
            <person name="Ruesch E.P."/>
            <person name="Seif K.S."/>
            <person name="Servin-Meza L.A."/>
            <person name="Solberg C.E."/>
            <person name="Timm P.H."/>
            <person name="Wang S.P."/>
            <person name="Weinberg M."/>
            <person name="Wright R.S."/>
            <person name="Zobrist M.A."/>
            <person name="Bonilla J.A."/>
            <person name="Klyczek K."/>
            <person name="Garlena R.A."/>
            <person name="Russell D.A."/>
            <person name="Pope W.H."/>
            <person name="Jacobs-Sera D."/>
            <person name="Hatfull G.F."/>
        </authorList>
    </citation>
    <scope>NUCLEOTIDE SEQUENCE [LARGE SCALE GENOMIC DNA]</scope>
</reference>
<accession>A0A2Z5HH08</accession>
<dbReference type="GeneID" id="79993689"/>
<name>A0A2Z5HH08_9CAUD</name>